<reference evidence="2" key="1">
    <citation type="journal article" date="2017" name="Nature">
        <title>The sunflower genome provides insights into oil metabolism, flowering and Asterid evolution.</title>
        <authorList>
            <person name="Badouin H."/>
            <person name="Gouzy J."/>
            <person name="Grassa C.J."/>
            <person name="Murat F."/>
            <person name="Staton S.E."/>
            <person name="Cottret L."/>
            <person name="Lelandais-Briere C."/>
            <person name="Owens G.L."/>
            <person name="Carrere S."/>
            <person name="Mayjonade B."/>
            <person name="Legrand L."/>
            <person name="Gill N."/>
            <person name="Kane N.C."/>
            <person name="Bowers J.E."/>
            <person name="Hubner S."/>
            <person name="Bellec A."/>
            <person name="Berard A."/>
            <person name="Berges H."/>
            <person name="Blanchet N."/>
            <person name="Boniface M.C."/>
            <person name="Brunel D."/>
            <person name="Catrice O."/>
            <person name="Chaidir N."/>
            <person name="Claudel C."/>
            <person name="Donnadieu C."/>
            <person name="Faraut T."/>
            <person name="Fievet G."/>
            <person name="Helmstetter N."/>
            <person name="King M."/>
            <person name="Knapp S.J."/>
            <person name="Lai Z."/>
            <person name="Le Paslier M.C."/>
            <person name="Lippi Y."/>
            <person name="Lorenzon L."/>
            <person name="Mandel J.R."/>
            <person name="Marage G."/>
            <person name="Marchand G."/>
            <person name="Marquand E."/>
            <person name="Bret-Mestries E."/>
            <person name="Morien E."/>
            <person name="Nambeesan S."/>
            <person name="Nguyen T."/>
            <person name="Pegot-Espagnet P."/>
            <person name="Pouilly N."/>
            <person name="Raftis F."/>
            <person name="Sallet E."/>
            <person name="Schiex T."/>
            <person name="Thomas J."/>
            <person name="Vandecasteele C."/>
            <person name="Vares D."/>
            <person name="Vear F."/>
            <person name="Vautrin S."/>
            <person name="Crespi M."/>
            <person name="Mangin B."/>
            <person name="Burke J.M."/>
            <person name="Salse J."/>
            <person name="Munos S."/>
            <person name="Vincourt P."/>
            <person name="Rieseberg L.H."/>
            <person name="Langlade N.B."/>
        </authorList>
    </citation>
    <scope>NUCLEOTIDE SEQUENCE</scope>
    <source>
        <tissue evidence="2">Leaves</tissue>
    </source>
</reference>
<dbReference type="InterPro" id="IPR003245">
    <property type="entry name" value="Phytocyanin_dom"/>
</dbReference>
<feature type="domain" description="Phytocyanin" evidence="1">
    <location>
        <begin position="1"/>
        <end position="92"/>
    </location>
</feature>
<evidence type="ECO:0000313" key="3">
    <source>
        <dbReference type="Proteomes" id="UP000215914"/>
    </source>
</evidence>
<evidence type="ECO:0000259" key="1">
    <source>
        <dbReference type="PROSITE" id="PS51485"/>
    </source>
</evidence>
<dbReference type="Pfam" id="PF02298">
    <property type="entry name" value="Cu_bind_like"/>
    <property type="match status" value="1"/>
</dbReference>
<dbReference type="Proteomes" id="UP000215914">
    <property type="component" value="Unassembled WGS sequence"/>
</dbReference>
<comment type="caution">
    <text evidence="2">The sequence shown here is derived from an EMBL/GenBank/DDBJ whole genome shotgun (WGS) entry which is preliminary data.</text>
</comment>
<organism evidence="2 3">
    <name type="scientific">Helianthus annuus</name>
    <name type="common">Common sunflower</name>
    <dbReference type="NCBI Taxonomy" id="4232"/>
    <lineage>
        <taxon>Eukaryota</taxon>
        <taxon>Viridiplantae</taxon>
        <taxon>Streptophyta</taxon>
        <taxon>Embryophyta</taxon>
        <taxon>Tracheophyta</taxon>
        <taxon>Spermatophyta</taxon>
        <taxon>Magnoliopsida</taxon>
        <taxon>eudicotyledons</taxon>
        <taxon>Gunneridae</taxon>
        <taxon>Pentapetalae</taxon>
        <taxon>asterids</taxon>
        <taxon>campanulids</taxon>
        <taxon>Asterales</taxon>
        <taxon>Asteraceae</taxon>
        <taxon>Asteroideae</taxon>
        <taxon>Heliantheae alliance</taxon>
        <taxon>Heliantheae</taxon>
        <taxon>Helianthus</taxon>
    </lineage>
</organism>
<reference evidence="2" key="2">
    <citation type="submission" date="2020-06" db="EMBL/GenBank/DDBJ databases">
        <title>Helianthus annuus Genome sequencing and assembly Release 2.</title>
        <authorList>
            <person name="Gouzy J."/>
            <person name="Langlade N."/>
            <person name="Munos S."/>
        </authorList>
    </citation>
    <scope>NUCLEOTIDE SEQUENCE</scope>
    <source>
        <tissue evidence="2">Leaves</tissue>
    </source>
</reference>
<protein>
    <submittedName>
        <fullName evidence="2">Phytocyanin domain, cupredoxin</fullName>
    </submittedName>
</protein>
<keyword evidence="3" id="KW-1185">Reference proteome</keyword>
<evidence type="ECO:0000313" key="2">
    <source>
        <dbReference type="EMBL" id="KAF5760488.1"/>
    </source>
</evidence>
<dbReference type="SUPFAM" id="SSF49503">
    <property type="entry name" value="Cupredoxins"/>
    <property type="match status" value="1"/>
</dbReference>
<dbReference type="InterPro" id="IPR008972">
    <property type="entry name" value="Cupredoxin"/>
</dbReference>
<dbReference type="EMBL" id="MNCJ02000331">
    <property type="protein sequence ID" value="KAF5760488.1"/>
    <property type="molecule type" value="Genomic_DNA"/>
</dbReference>
<dbReference type="Gene3D" id="2.60.40.420">
    <property type="entry name" value="Cupredoxins - blue copper proteins"/>
    <property type="match status" value="1"/>
</dbReference>
<dbReference type="PROSITE" id="PS51485">
    <property type="entry name" value="PHYTOCYANIN"/>
    <property type="match status" value="1"/>
</dbReference>
<gene>
    <name evidence="2" type="ORF">HanXRQr2_Chr16g0754071</name>
</gene>
<name>A0A9K3DTG6_HELAN</name>
<dbReference type="GO" id="GO:0009055">
    <property type="term" value="F:electron transfer activity"/>
    <property type="evidence" value="ECO:0007669"/>
    <property type="project" value="InterPro"/>
</dbReference>
<proteinExistence type="predicted"/>
<dbReference type="AlphaFoldDB" id="A0A9K3DTG6"/>
<sequence length="92" mass="9727">MLSAMTMAGRLTSMAGKKARISTQAKSLYAKGSHNVVALDEGGYCGWDVSPYDAKVYTSGNDQITLVKGSNSFICSLSDHCNSGMRLLISAS</sequence>
<dbReference type="Gramene" id="mRNA:HanXRQr2_Chr16g0754071">
    <property type="protein sequence ID" value="mRNA:HanXRQr2_Chr16g0754071"/>
    <property type="gene ID" value="HanXRQr2_Chr16g0754071"/>
</dbReference>
<accession>A0A9K3DTG6</accession>